<dbReference type="Gene3D" id="3.60.10.10">
    <property type="entry name" value="Endonuclease/exonuclease/phosphatase"/>
    <property type="match status" value="1"/>
</dbReference>
<protein>
    <submittedName>
        <fullName evidence="2">Unnamed protein product</fullName>
    </submittedName>
</protein>
<dbReference type="SUPFAM" id="SSF56219">
    <property type="entry name" value="DNase I-like"/>
    <property type="match status" value="1"/>
</dbReference>
<comment type="caution">
    <text evidence="2">The sequence shown here is derived from an EMBL/GenBank/DDBJ whole genome shotgun (WGS) entry which is preliminary data.</text>
</comment>
<dbReference type="AlphaFoldDB" id="A0A9W6U3L1"/>
<feature type="region of interest" description="Disordered" evidence="1">
    <location>
        <begin position="302"/>
        <end position="332"/>
    </location>
</feature>
<reference evidence="2" key="1">
    <citation type="submission" date="2023-04" db="EMBL/GenBank/DDBJ databases">
        <title>Phytophthora lilii NBRC 32176.</title>
        <authorList>
            <person name="Ichikawa N."/>
            <person name="Sato H."/>
            <person name="Tonouchi N."/>
        </authorList>
    </citation>
    <scope>NUCLEOTIDE SEQUENCE</scope>
    <source>
        <strain evidence="2">NBRC 32176</strain>
    </source>
</reference>
<proteinExistence type="predicted"/>
<evidence type="ECO:0000256" key="1">
    <source>
        <dbReference type="SAM" id="MobiDB-lite"/>
    </source>
</evidence>
<accession>A0A9W6U3L1</accession>
<dbReference type="InterPro" id="IPR036691">
    <property type="entry name" value="Endo/exonu/phosph_ase_sf"/>
</dbReference>
<name>A0A9W6U3L1_9STRA</name>
<evidence type="ECO:0000313" key="2">
    <source>
        <dbReference type="EMBL" id="GMF24529.1"/>
    </source>
</evidence>
<dbReference type="EMBL" id="BSXW01000521">
    <property type="protein sequence ID" value="GMF24529.1"/>
    <property type="molecule type" value="Genomic_DNA"/>
</dbReference>
<keyword evidence="3" id="KW-1185">Reference proteome</keyword>
<dbReference type="GO" id="GO:0000175">
    <property type="term" value="F:3'-5'-RNA exonuclease activity"/>
    <property type="evidence" value="ECO:0007669"/>
    <property type="project" value="TreeGrafter"/>
</dbReference>
<feature type="compositionally biased region" description="Polar residues" evidence="1">
    <location>
        <begin position="302"/>
        <end position="314"/>
    </location>
</feature>
<dbReference type="OrthoDB" id="2866996at2759"/>
<dbReference type="Proteomes" id="UP001165083">
    <property type="component" value="Unassembled WGS sequence"/>
</dbReference>
<gene>
    <name evidence="2" type="ORF">Plil01_001007400</name>
</gene>
<evidence type="ECO:0000313" key="3">
    <source>
        <dbReference type="Proteomes" id="UP001165083"/>
    </source>
</evidence>
<dbReference type="PANTHER" id="PTHR12121:SF34">
    <property type="entry name" value="PROTEIN ANGEL"/>
    <property type="match status" value="1"/>
</dbReference>
<organism evidence="2 3">
    <name type="scientific">Phytophthora lilii</name>
    <dbReference type="NCBI Taxonomy" id="2077276"/>
    <lineage>
        <taxon>Eukaryota</taxon>
        <taxon>Sar</taxon>
        <taxon>Stramenopiles</taxon>
        <taxon>Oomycota</taxon>
        <taxon>Peronosporomycetes</taxon>
        <taxon>Peronosporales</taxon>
        <taxon>Peronosporaceae</taxon>
        <taxon>Phytophthora</taxon>
    </lineage>
</organism>
<dbReference type="InterPro" id="IPR050410">
    <property type="entry name" value="CCR4/nocturin_mRNA_transcr"/>
</dbReference>
<dbReference type="PANTHER" id="PTHR12121">
    <property type="entry name" value="CARBON CATABOLITE REPRESSOR PROTEIN 4"/>
    <property type="match status" value="1"/>
</dbReference>
<sequence>MLCARAGSGQLQRVLGQRDGEARIPRVWLLASLADAFQLTYCALLSVLGFSLFVKKTSTKPDGVAVFWDAKKLKVKESLEISLDLPNGDESDIDHELLSRASQRGSVGAVVHFEHLETPLEFVVATTHLFWDPMQEDVKLVQSRRMLLAVEAFTGALDASTPVIFSGDFNSLPDSKVYSFITGKNQFKSAYSQYDPEGEPKFTNVNGDANTDDGKKVPRFVGTLDYIFYRSPSAHGAHVVRGRQQGSRFAQHHLSVGPPPAAVRVPHPASQLNSSNRKHHVEVHMATQPNVIIFPFQPITTRPKNSANNGSVRHSSSKPKLGRRCAMGASSSSPAAGSAALEHVFASAQEKAAFEKIVGEAPVLREDAAYHTVLAASRPLPQLSQAQVELLTSEYGETLGKCKSVLQCSCNRVELVLKLVR</sequence>